<dbReference type="KEGG" id="goe:100906867"/>
<dbReference type="CTD" id="501"/>
<keyword evidence="9" id="KW-1185">Reference proteome</keyword>
<dbReference type="AlphaFoldDB" id="A0AAJ6VVJ5"/>
<dbReference type="FunFam" id="3.40.309.10:FF:000018">
    <property type="entry name" value="Alpha-aminoadipic semialdehyde dehydrogenase"/>
    <property type="match status" value="1"/>
</dbReference>
<dbReference type="EC" id="1.2.1.3" evidence="5"/>
<name>A0AAJ6VVJ5_9ACAR</name>
<feature type="active site" evidence="6">
    <location>
        <position position="293"/>
    </location>
</feature>
<evidence type="ECO:0000256" key="7">
    <source>
        <dbReference type="RuleBase" id="RU003345"/>
    </source>
</evidence>
<dbReference type="SUPFAM" id="SSF53720">
    <property type="entry name" value="ALDH-like"/>
    <property type="match status" value="1"/>
</dbReference>
<proteinExistence type="inferred from homology"/>
<dbReference type="Pfam" id="PF00171">
    <property type="entry name" value="Aldedh"/>
    <property type="match status" value="1"/>
</dbReference>
<evidence type="ECO:0000313" key="9">
    <source>
        <dbReference type="Proteomes" id="UP000694867"/>
    </source>
</evidence>
<sequence>MLRAVASSRMLASSSNIVAQISRRAMSSFLIEDPKYSFLKDLGLQKSNLGGFNGKWIGTGKSLVSICPANNKTIAEVSTVTLDEYNSTVQASVEAWNVLADLTAPQRGEIVRQIGEALREKKTELGKLISLEMGKIVSEGEGEVQEYIDVCDYAVGLSRMLEGKTFPSERPGHVLLEQWNPLGAIGVISAFNFPVAVYGWNNAIAMVCGNTMLWKGAPSTPLCSVAVTKIVEKVLAANNLPGAICSLVTGATDIGEAMAKDERLPLISFTGSCQAGQKVGTVVQERFGKTILELGGNNAILVDDTADLDMVVRATLFACVGTAGQRCTTTRRLIVHEKVYDQVVNRLNSAYGLVRIGDPIESSTLCGPLHTPQAVESFLESVTEAQRQGGKILRGGKRIQGPGNFVEPTIVTGLKHDSPIVHKETFAPILYILKCSSIDEAISWNNEVKQGLSSSLFTQDLGKVFKWIGPKGSDCGIVNVNIPTNGAEIGGAFGGNKHTGWGRESGSDSWKQYMRRSTCTINYTKELPLAQGIKFE</sequence>
<dbReference type="InterPro" id="IPR016161">
    <property type="entry name" value="Ald_DH/histidinol_DH"/>
</dbReference>
<dbReference type="PANTHER" id="PTHR43521:SF1">
    <property type="entry name" value="ALPHA-AMINOADIPIC SEMIALDEHYDE DEHYDROGENASE"/>
    <property type="match status" value="1"/>
</dbReference>
<dbReference type="Gene3D" id="3.40.309.10">
    <property type="entry name" value="Aldehyde Dehydrogenase, Chain A, domain 2"/>
    <property type="match status" value="1"/>
</dbReference>
<dbReference type="InterPro" id="IPR016163">
    <property type="entry name" value="Ald_DH_C"/>
</dbReference>
<evidence type="ECO:0000256" key="3">
    <source>
        <dbReference type="ARBA" id="ARBA00023002"/>
    </source>
</evidence>
<keyword evidence="4" id="KW-0520">NAD</keyword>
<evidence type="ECO:0000256" key="6">
    <source>
        <dbReference type="PROSITE-ProRule" id="PRU10007"/>
    </source>
</evidence>
<comment type="subunit">
    <text evidence="2">Homotetramer.</text>
</comment>
<dbReference type="InterPro" id="IPR015590">
    <property type="entry name" value="Aldehyde_DH_dom"/>
</dbReference>
<evidence type="ECO:0000256" key="4">
    <source>
        <dbReference type="ARBA" id="ARBA00023027"/>
    </source>
</evidence>
<dbReference type="RefSeq" id="XP_003738995.1">
    <property type="nucleotide sequence ID" value="XM_003738947.2"/>
</dbReference>
<dbReference type="GeneID" id="100906867"/>
<feature type="domain" description="Aldehyde dehydrogenase" evidence="8">
    <location>
        <begin position="61"/>
        <end position="517"/>
    </location>
</feature>
<evidence type="ECO:0000313" key="10">
    <source>
        <dbReference type="RefSeq" id="XP_003738995.1"/>
    </source>
</evidence>
<evidence type="ECO:0000256" key="1">
    <source>
        <dbReference type="ARBA" id="ARBA00009986"/>
    </source>
</evidence>
<protein>
    <recommendedName>
        <fullName evidence="5">aldehyde dehydrogenase (NAD(+))</fullName>
        <ecNumber evidence="5">1.2.1.3</ecNumber>
    </recommendedName>
</protein>
<dbReference type="PROSITE" id="PS00687">
    <property type="entry name" value="ALDEHYDE_DEHYDR_GLU"/>
    <property type="match status" value="1"/>
</dbReference>
<accession>A0AAJ6VVJ5</accession>
<dbReference type="Proteomes" id="UP000694867">
    <property type="component" value="Unplaced"/>
</dbReference>
<comment type="similarity">
    <text evidence="1 7">Belongs to the aldehyde dehydrogenase family.</text>
</comment>
<dbReference type="InterPro" id="IPR029510">
    <property type="entry name" value="Ald_DH_CS_GLU"/>
</dbReference>
<dbReference type="Gene3D" id="3.40.605.10">
    <property type="entry name" value="Aldehyde Dehydrogenase, Chain A, domain 1"/>
    <property type="match status" value="1"/>
</dbReference>
<dbReference type="InterPro" id="IPR016162">
    <property type="entry name" value="Ald_DH_N"/>
</dbReference>
<evidence type="ECO:0000256" key="5">
    <source>
        <dbReference type="ARBA" id="ARBA00024226"/>
    </source>
</evidence>
<dbReference type="CDD" id="cd07130">
    <property type="entry name" value="ALDH_F7_AASADH"/>
    <property type="match status" value="1"/>
</dbReference>
<keyword evidence="3 7" id="KW-0560">Oxidoreductase</keyword>
<evidence type="ECO:0000259" key="8">
    <source>
        <dbReference type="Pfam" id="PF00171"/>
    </source>
</evidence>
<gene>
    <name evidence="10" type="primary">LOC100906867</name>
</gene>
<organism evidence="9 10">
    <name type="scientific">Galendromus occidentalis</name>
    <name type="common">western predatory mite</name>
    <dbReference type="NCBI Taxonomy" id="34638"/>
    <lineage>
        <taxon>Eukaryota</taxon>
        <taxon>Metazoa</taxon>
        <taxon>Ecdysozoa</taxon>
        <taxon>Arthropoda</taxon>
        <taxon>Chelicerata</taxon>
        <taxon>Arachnida</taxon>
        <taxon>Acari</taxon>
        <taxon>Parasitiformes</taxon>
        <taxon>Mesostigmata</taxon>
        <taxon>Gamasina</taxon>
        <taxon>Phytoseioidea</taxon>
        <taxon>Phytoseiidae</taxon>
        <taxon>Typhlodrominae</taxon>
        <taxon>Galendromus</taxon>
    </lineage>
</organism>
<dbReference type="PANTHER" id="PTHR43521">
    <property type="entry name" value="ALPHA-AMINOADIPIC SEMIALDEHYDE DEHYDROGENASE"/>
    <property type="match status" value="1"/>
</dbReference>
<dbReference type="GO" id="GO:0004029">
    <property type="term" value="F:aldehyde dehydrogenase (NAD+) activity"/>
    <property type="evidence" value="ECO:0007669"/>
    <property type="project" value="UniProtKB-EC"/>
</dbReference>
<reference evidence="10" key="1">
    <citation type="submission" date="2025-08" db="UniProtKB">
        <authorList>
            <consortium name="RefSeq"/>
        </authorList>
    </citation>
    <scope>IDENTIFICATION</scope>
</reference>
<evidence type="ECO:0000256" key="2">
    <source>
        <dbReference type="ARBA" id="ARBA00011881"/>
    </source>
</evidence>
<dbReference type="InterPro" id="IPR044638">
    <property type="entry name" value="ALDH7A1-like"/>
</dbReference>